<organism evidence="2 3">
    <name type="scientific">Trichoderma gamsii</name>
    <dbReference type="NCBI Taxonomy" id="398673"/>
    <lineage>
        <taxon>Eukaryota</taxon>
        <taxon>Fungi</taxon>
        <taxon>Dikarya</taxon>
        <taxon>Ascomycota</taxon>
        <taxon>Pezizomycotina</taxon>
        <taxon>Sordariomycetes</taxon>
        <taxon>Hypocreomycetidae</taxon>
        <taxon>Hypocreales</taxon>
        <taxon>Hypocreaceae</taxon>
        <taxon>Trichoderma</taxon>
    </lineage>
</organism>
<protein>
    <recommendedName>
        <fullName evidence="1">Linalool dehydratase/isomerase domain-containing protein</fullName>
    </recommendedName>
</protein>
<dbReference type="Pfam" id="PF18566">
    <property type="entry name" value="Ldi"/>
    <property type="match status" value="1"/>
</dbReference>
<gene>
    <name evidence="2" type="ORF">TGAMA5MH_04663</name>
</gene>
<name>A0A2K0TDT9_9HYPO</name>
<dbReference type="EMBL" id="MTYH01000037">
    <property type="protein sequence ID" value="PNP43691.1"/>
    <property type="molecule type" value="Genomic_DNA"/>
</dbReference>
<dbReference type="Proteomes" id="UP000236546">
    <property type="component" value="Unassembled WGS sequence"/>
</dbReference>
<proteinExistence type="predicted"/>
<feature type="domain" description="Linalool dehydratase/isomerase" evidence="1">
    <location>
        <begin position="77"/>
        <end position="418"/>
    </location>
</feature>
<dbReference type="OrthoDB" id="9979195at2759"/>
<dbReference type="AlphaFoldDB" id="A0A2K0TDT9"/>
<sequence>MSQTQTQSVSEARILLNQSNNTAFPPRLPPGYVHPAKLTREQAGHIRHIHNIVSQVDGEWRFMGTQEPGQEWLDGYRYQLATMAYAVAAAQYHRMPAARSALKPLMGRIIHKMLRREVWGYWFLTSHSGSFVDPDLKELRKPWADPICRENIMYSGHLLLMTALYAMLFDDDKYEQDDSLVFNWNPVYWGFGPERYSYNRATLQEAIIKEMEANGWIGVCCEPNMVFLACNQFPLTAMRINDVRNGGNVADEVLAKYKAAWQKKGMMGKDGLLRDAYRVKQDSPVDAFDIGFPAWASAHMAWNVEQMEDLYPKMAHGYLTKIGDRVNINPDPVARAIRKLTAENPHADADEIHAKARELTAKASPRYPEFMHPVYGWVIEWAAEIGPAEDLNGLLKHADQFLRPQWDNGGLFYPRNDTQYDSNDNHVYVEPFTGNAGIAYARLTVKRGQATMWNKPWTKEHVRTMPWIDGVSLDSGVDTLAGSWDEDKGAMFASFRTWHGKSVGVEPVFKQLPVGRYGVYVNGSLSKEVVVGAFGENVAVELEVAGYETDVAIVRA</sequence>
<comment type="caution">
    <text evidence="2">The sequence shown here is derived from an EMBL/GenBank/DDBJ whole genome shotgun (WGS) entry which is preliminary data.</text>
</comment>
<evidence type="ECO:0000259" key="1">
    <source>
        <dbReference type="Pfam" id="PF18566"/>
    </source>
</evidence>
<evidence type="ECO:0000313" key="2">
    <source>
        <dbReference type="EMBL" id="PNP43691.1"/>
    </source>
</evidence>
<accession>A0A2K0TDT9</accession>
<evidence type="ECO:0000313" key="3">
    <source>
        <dbReference type="Proteomes" id="UP000236546"/>
    </source>
</evidence>
<dbReference type="InterPro" id="IPR041411">
    <property type="entry name" value="Ldi"/>
</dbReference>
<reference evidence="2 3" key="1">
    <citation type="submission" date="2017-02" db="EMBL/GenBank/DDBJ databases">
        <title>Genomes of Trichoderma spp. with biocontrol activity.</title>
        <authorList>
            <person name="Gardiner D."/>
            <person name="Kazan K."/>
            <person name="Vos C."/>
            <person name="Harvey P."/>
        </authorList>
    </citation>
    <scope>NUCLEOTIDE SEQUENCE [LARGE SCALE GENOMIC DNA]</scope>
    <source>
        <strain evidence="2 3">A5MH</strain>
    </source>
</reference>